<protein>
    <recommendedName>
        <fullName evidence="1">ABM domain-containing protein</fullName>
    </recommendedName>
</protein>
<dbReference type="InterPro" id="IPR050744">
    <property type="entry name" value="AI-2_Isomerase_LsrG"/>
</dbReference>
<evidence type="ECO:0000313" key="3">
    <source>
        <dbReference type="Proteomes" id="UP000244898"/>
    </source>
</evidence>
<dbReference type="GO" id="GO:0016491">
    <property type="term" value="F:oxidoreductase activity"/>
    <property type="evidence" value="ECO:0007669"/>
    <property type="project" value="TreeGrafter"/>
</dbReference>
<dbReference type="SUPFAM" id="SSF54909">
    <property type="entry name" value="Dimeric alpha+beta barrel"/>
    <property type="match status" value="1"/>
</dbReference>
<proteinExistence type="predicted"/>
<feature type="domain" description="ABM" evidence="1">
    <location>
        <begin position="6"/>
        <end position="95"/>
    </location>
</feature>
<dbReference type="GO" id="GO:0005829">
    <property type="term" value="C:cytosol"/>
    <property type="evidence" value="ECO:0007669"/>
    <property type="project" value="TreeGrafter"/>
</dbReference>
<dbReference type="Pfam" id="PF03992">
    <property type="entry name" value="ABM"/>
    <property type="match status" value="1"/>
</dbReference>
<dbReference type="InterPro" id="IPR007138">
    <property type="entry name" value="ABM_dom"/>
</dbReference>
<evidence type="ECO:0000313" key="2">
    <source>
        <dbReference type="EMBL" id="SPJ27729.1"/>
    </source>
</evidence>
<dbReference type="PROSITE" id="PS51725">
    <property type="entry name" value="ABM"/>
    <property type="match status" value="1"/>
</dbReference>
<name>A0A2R8C5L5_9RHOB</name>
<sequence length="117" mass="13506">MDDGMRGGFFAVNVKPEHRQSFLNASIFQAQSVVSEEAEVFQFQIMADMANPNRFYFYEVFRDEAAVQGHWDSQAFKNWLSTVQTMLDGEIEIIARMRSLFPTTKGFEAQKPGLLQW</sequence>
<dbReference type="Gene3D" id="3.30.70.100">
    <property type="match status" value="1"/>
</dbReference>
<dbReference type="RefSeq" id="WP_165821379.1">
    <property type="nucleotide sequence ID" value="NZ_ONZG01000003.1"/>
</dbReference>
<dbReference type="EMBL" id="ONZG01000003">
    <property type="protein sequence ID" value="SPJ27729.1"/>
    <property type="molecule type" value="Genomic_DNA"/>
</dbReference>
<keyword evidence="3" id="KW-1185">Reference proteome</keyword>
<dbReference type="AlphaFoldDB" id="A0A2R8C5L5"/>
<dbReference type="PANTHER" id="PTHR33336:SF1">
    <property type="entry name" value="(4S)-4-HYDROXY-5-PHOSPHONOOXYPENTANE-2,3-DIONE ISOMERASE"/>
    <property type="match status" value="1"/>
</dbReference>
<reference evidence="3" key="1">
    <citation type="submission" date="2018-03" db="EMBL/GenBank/DDBJ databases">
        <authorList>
            <person name="Rodrigo-Torres L."/>
            <person name="Arahal R. D."/>
            <person name="Lucena T."/>
        </authorList>
    </citation>
    <scope>NUCLEOTIDE SEQUENCE [LARGE SCALE GENOMIC DNA]</scope>
    <source>
        <strain evidence="3">CECT 7615</strain>
    </source>
</reference>
<dbReference type="InterPro" id="IPR011008">
    <property type="entry name" value="Dimeric_a/b-barrel"/>
</dbReference>
<evidence type="ECO:0000259" key="1">
    <source>
        <dbReference type="PROSITE" id="PS51725"/>
    </source>
</evidence>
<dbReference type="PANTHER" id="PTHR33336">
    <property type="entry name" value="QUINOL MONOOXYGENASE YGIN-RELATED"/>
    <property type="match status" value="1"/>
</dbReference>
<dbReference type="Proteomes" id="UP000244898">
    <property type="component" value="Unassembled WGS sequence"/>
</dbReference>
<gene>
    <name evidence="2" type="ORF">TRM7615_01220</name>
</gene>
<accession>A0A2R8C5L5</accession>
<organism evidence="2 3">
    <name type="scientific">Falsiruegeria mediterranea M17</name>
    <dbReference type="NCBI Taxonomy" id="1200281"/>
    <lineage>
        <taxon>Bacteria</taxon>
        <taxon>Pseudomonadati</taxon>
        <taxon>Pseudomonadota</taxon>
        <taxon>Alphaproteobacteria</taxon>
        <taxon>Rhodobacterales</taxon>
        <taxon>Roseobacteraceae</taxon>
        <taxon>Falsiruegeria</taxon>
    </lineage>
</organism>